<evidence type="ECO:0000256" key="2">
    <source>
        <dbReference type="SAM" id="Phobius"/>
    </source>
</evidence>
<dbReference type="Proteomes" id="UP000266841">
    <property type="component" value="Unassembled WGS sequence"/>
</dbReference>
<organism evidence="3 4">
    <name type="scientific">Thalassiosira oceanica</name>
    <name type="common">Marine diatom</name>
    <dbReference type="NCBI Taxonomy" id="159749"/>
    <lineage>
        <taxon>Eukaryota</taxon>
        <taxon>Sar</taxon>
        <taxon>Stramenopiles</taxon>
        <taxon>Ochrophyta</taxon>
        <taxon>Bacillariophyta</taxon>
        <taxon>Coscinodiscophyceae</taxon>
        <taxon>Thalassiosirophycidae</taxon>
        <taxon>Thalassiosirales</taxon>
        <taxon>Thalassiosiraceae</taxon>
        <taxon>Thalassiosira</taxon>
    </lineage>
</organism>
<keyword evidence="2" id="KW-1133">Transmembrane helix</keyword>
<evidence type="ECO:0000313" key="4">
    <source>
        <dbReference type="Proteomes" id="UP000266841"/>
    </source>
</evidence>
<reference evidence="3 4" key="1">
    <citation type="journal article" date="2012" name="Genome Biol.">
        <title>Genome and low-iron response of an oceanic diatom adapted to chronic iron limitation.</title>
        <authorList>
            <person name="Lommer M."/>
            <person name="Specht M."/>
            <person name="Roy A.S."/>
            <person name="Kraemer L."/>
            <person name="Andreson R."/>
            <person name="Gutowska M.A."/>
            <person name="Wolf J."/>
            <person name="Bergner S.V."/>
            <person name="Schilhabel M.B."/>
            <person name="Klostermeier U.C."/>
            <person name="Beiko R.G."/>
            <person name="Rosenstiel P."/>
            <person name="Hippler M."/>
            <person name="Laroche J."/>
        </authorList>
    </citation>
    <scope>NUCLEOTIDE SEQUENCE [LARGE SCALE GENOMIC DNA]</scope>
    <source>
        <strain evidence="3 4">CCMP1005</strain>
    </source>
</reference>
<dbReference type="eggNOG" id="ENOG502RVIP">
    <property type="taxonomic scope" value="Eukaryota"/>
</dbReference>
<proteinExistence type="predicted"/>
<feature type="region of interest" description="Disordered" evidence="1">
    <location>
        <begin position="111"/>
        <end position="135"/>
    </location>
</feature>
<keyword evidence="2" id="KW-0472">Membrane</keyword>
<dbReference type="OrthoDB" id="43106at2759"/>
<dbReference type="EMBL" id="AGNL01007967">
    <property type="protein sequence ID" value="EJK70852.1"/>
    <property type="molecule type" value="Genomic_DNA"/>
</dbReference>
<sequence length="205" mass="21818">MAFIPSAALTPSLSAGAAVAHRYSGRADFSRPAMSLIETIPASLVADSTGEARVFEPVAPDSSLLIGFGAVVVICAVAGYVWAEEVVPVSRTKLAISKRSGGVKDYLDELRDSEPTSTEMVEEEQSPASTETIKPDVGDGRDFERWLFSDWLNKPASKGGRQKEPALPILKNAKWNSGDNPVLVTALIMMIGVVVASVTERVATL</sequence>
<comment type="caution">
    <text evidence="3">The sequence shown here is derived from an EMBL/GenBank/DDBJ whole genome shotgun (WGS) entry which is preliminary data.</text>
</comment>
<keyword evidence="4" id="KW-1185">Reference proteome</keyword>
<name>K0TJR0_THAOC</name>
<dbReference type="OMA" id="KWNSGDN"/>
<accession>K0TJR0</accession>
<gene>
    <name evidence="3" type="ORF">THAOC_07754</name>
</gene>
<keyword evidence="2" id="KW-0812">Transmembrane</keyword>
<evidence type="ECO:0008006" key="5">
    <source>
        <dbReference type="Google" id="ProtNLM"/>
    </source>
</evidence>
<feature type="transmembrane region" description="Helical" evidence="2">
    <location>
        <begin position="64"/>
        <end position="83"/>
    </location>
</feature>
<feature type="transmembrane region" description="Helical" evidence="2">
    <location>
        <begin position="181"/>
        <end position="199"/>
    </location>
</feature>
<evidence type="ECO:0000313" key="3">
    <source>
        <dbReference type="EMBL" id="EJK70852.1"/>
    </source>
</evidence>
<protein>
    <recommendedName>
        <fullName evidence="5">Transmembrane protein</fullName>
    </recommendedName>
</protein>
<dbReference type="AlphaFoldDB" id="K0TJR0"/>
<evidence type="ECO:0000256" key="1">
    <source>
        <dbReference type="SAM" id="MobiDB-lite"/>
    </source>
</evidence>